<dbReference type="InterPro" id="IPR001638">
    <property type="entry name" value="Solute-binding_3/MltF_N"/>
</dbReference>
<dbReference type="Gene3D" id="3.40.190.10">
    <property type="entry name" value="Periplasmic binding protein-like II"/>
    <property type="match status" value="2"/>
</dbReference>
<evidence type="ECO:0000313" key="3">
    <source>
        <dbReference type="EMBL" id="SDX68658.1"/>
    </source>
</evidence>
<keyword evidence="4" id="KW-1185">Reference proteome</keyword>
<reference evidence="3 4" key="1">
    <citation type="submission" date="2016-10" db="EMBL/GenBank/DDBJ databases">
        <authorList>
            <person name="de Groot N.N."/>
        </authorList>
    </citation>
    <scope>NUCLEOTIDE SEQUENCE [LARGE SCALE GENOMIC DNA]</scope>
    <source>
        <strain evidence="3 4">DSM 17890</strain>
    </source>
</reference>
<dbReference type="SUPFAM" id="SSF53850">
    <property type="entry name" value="Periplasmic binding protein-like II"/>
    <property type="match status" value="1"/>
</dbReference>
<organism evidence="3 4">
    <name type="scientific">Albimonas donghaensis</name>
    <dbReference type="NCBI Taxonomy" id="356660"/>
    <lineage>
        <taxon>Bacteria</taxon>
        <taxon>Pseudomonadati</taxon>
        <taxon>Pseudomonadota</taxon>
        <taxon>Alphaproteobacteria</taxon>
        <taxon>Rhodobacterales</taxon>
        <taxon>Paracoccaceae</taxon>
        <taxon>Albimonas</taxon>
    </lineage>
</organism>
<dbReference type="PANTHER" id="PTHR35936">
    <property type="entry name" value="MEMBRANE-BOUND LYTIC MUREIN TRANSGLYCOSYLASE F"/>
    <property type="match status" value="1"/>
</dbReference>
<gene>
    <name evidence="3" type="ORF">SAMN05444336_108104</name>
</gene>
<protein>
    <submittedName>
        <fullName evidence="3">Amino acid ABC transporter substrate-binding protein, PAAT family</fullName>
    </submittedName>
</protein>
<dbReference type="OrthoDB" id="6955767at2"/>
<dbReference type="AlphaFoldDB" id="A0A1H3DRC6"/>
<dbReference type="SMART" id="SM00062">
    <property type="entry name" value="PBPb"/>
    <property type="match status" value="1"/>
</dbReference>
<dbReference type="EMBL" id="FNMZ01000008">
    <property type="protein sequence ID" value="SDX68658.1"/>
    <property type="molecule type" value="Genomic_DNA"/>
</dbReference>
<evidence type="ECO:0000256" key="1">
    <source>
        <dbReference type="ARBA" id="ARBA00022729"/>
    </source>
</evidence>
<dbReference type="Proteomes" id="UP000199118">
    <property type="component" value="Unassembled WGS sequence"/>
</dbReference>
<proteinExistence type="predicted"/>
<dbReference type="PANTHER" id="PTHR35936:SF17">
    <property type="entry name" value="ARGININE-BINDING EXTRACELLULAR PROTEIN ARTP"/>
    <property type="match status" value="1"/>
</dbReference>
<dbReference type="Pfam" id="PF00497">
    <property type="entry name" value="SBP_bac_3"/>
    <property type="match status" value="1"/>
</dbReference>
<name>A0A1H3DRC6_9RHOB</name>
<feature type="domain" description="Solute-binding protein family 3/N-terminal" evidence="2">
    <location>
        <begin position="14"/>
        <end position="234"/>
    </location>
</feature>
<dbReference type="STRING" id="356660.SAMN05444336_108104"/>
<accession>A0A1H3DRC6</accession>
<sequence>MTDATVDDLAPEGVLRVALNTGNFLLVSGRDAEGRPEGVAPALGAALARRLGLPLQFVEYASPGELVDSAPARQWDVGFVGADPARTGVLAFTEPYVEIEATFLVPGESPARTCAELDASGVTISASSRSAYHLWLMANFSHAELRTAQGLEASFRRFADEKLDALAGLRTRLEHDAGRLPGARVLPGRFMAVQQAACTFRERGEGMRLLSDFIAQMKRGGELARIIESFGQRGKLLVAP</sequence>
<evidence type="ECO:0000313" key="4">
    <source>
        <dbReference type="Proteomes" id="UP000199118"/>
    </source>
</evidence>
<dbReference type="RefSeq" id="WP_092684220.1">
    <property type="nucleotide sequence ID" value="NZ_FNMZ01000008.1"/>
</dbReference>
<keyword evidence="1" id="KW-0732">Signal</keyword>
<evidence type="ECO:0000259" key="2">
    <source>
        <dbReference type="SMART" id="SM00062"/>
    </source>
</evidence>